<dbReference type="PANTHER" id="PTHR46635:SF2">
    <property type="entry name" value="GLYCOSYL TRANSFERASE FAMILY 1 DOMAIN-CONTAINING PROTEIN"/>
    <property type="match status" value="1"/>
</dbReference>
<comment type="caution">
    <text evidence="1">The sequence shown here is derived from an EMBL/GenBank/DDBJ whole genome shotgun (WGS) entry which is preliminary data.</text>
</comment>
<evidence type="ECO:0000313" key="1">
    <source>
        <dbReference type="EMBL" id="KAK6791416.1"/>
    </source>
</evidence>
<keyword evidence="2" id="KW-1185">Reference proteome</keyword>
<reference evidence="1 2" key="1">
    <citation type="submission" date="2024-02" db="EMBL/GenBank/DDBJ databases">
        <title>de novo genome assembly of Solanum bulbocastanum strain 11H21.</title>
        <authorList>
            <person name="Hosaka A.J."/>
        </authorList>
    </citation>
    <scope>NUCLEOTIDE SEQUENCE [LARGE SCALE GENOMIC DNA]</scope>
    <source>
        <tissue evidence="1">Young leaves</tissue>
    </source>
</reference>
<evidence type="ECO:0000313" key="2">
    <source>
        <dbReference type="Proteomes" id="UP001371456"/>
    </source>
</evidence>
<dbReference type="Proteomes" id="UP001371456">
    <property type="component" value="Unassembled WGS sequence"/>
</dbReference>
<proteinExistence type="predicted"/>
<dbReference type="AlphaFoldDB" id="A0AAN8TTM7"/>
<gene>
    <name evidence="1" type="ORF">RDI58_010497</name>
</gene>
<sequence length="74" mass="8942">MQARRISSYVFIVCDHQKQHCYCRVLEQLVNVWAYDSTRKMVYIILYSSAWEEQHSKRIYVGKVLQHDIVEEYG</sequence>
<dbReference type="PANTHER" id="PTHR46635">
    <property type="entry name" value="GLYCOSYL TRANSFERASE FAMILY 1 PROTEIN"/>
    <property type="match status" value="1"/>
</dbReference>
<organism evidence="1 2">
    <name type="scientific">Solanum bulbocastanum</name>
    <name type="common">Wild potato</name>
    <dbReference type="NCBI Taxonomy" id="147425"/>
    <lineage>
        <taxon>Eukaryota</taxon>
        <taxon>Viridiplantae</taxon>
        <taxon>Streptophyta</taxon>
        <taxon>Embryophyta</taxon>
        <taxon>Tracheophyta</taxon>
        <taxon>Spermatophyta</taxon>
        <taxon>Magnoliopsida</taxon>
        <taxon>eudicotyledons</taxon>
        <taxon>Gunneridae</taxon>
        <taxon>Pentapetalae</taxon>
        <taxon>asterids</taxon>
        <taxon>lamiids</taxon>
        <taxon>Solanales</taxon>
        <taxon>Solanaceae</taxon>
        <taxon>Solanoideae</taxon>
        <taxon>Solaneae</taxon>
        <taxon>Solanum</taxon>
    </lineage>
</organism>
<name>A0AAN8TTM7_SOLBU</name>
<protein>
    <submittedName>
        <fullName evidence="1">Uncharacterized protein</fullName>
    </submittedName>
</protein>
<dbReference type="EMBL" id="JBANQN010000004">
    <property type="protein sequence ID" value="KAK6791416.1"/>
    <property type="molecule type" value="Genomic_DNA"/>
</dbReference>
<accession>A0AAN8TTM7</accession>